<dbReference type="EMBL" id="WIVE01000032">
    <property type="protein sequence ID" value="MQX37074.1"/>
    <property type="molecule type" value="Genomic_DNA"/>
</dbReference>
<gene>
    <name evidence="1" type="ORF">GHC57_11150</name>
</gene>
<dbReference type="RefSeq" id="WP_153344184.1">
    <property type="nucleotide sequence ID" value="NZ_WIVE01000032.1"/>
</dbReference>
<evidence type="ECO:0000313" key="1">
    <source>
        <dbReference type="EMBL" id="MQX37074.1"/>
    </source>
</evidence>
<proteinExistence type="predicted"/>
<comment type="caution">
    <text evidence="1">The sequence shown here is derived from an EMBL/GenBank/DDBJ whole genome shotgun (WGS) entry which is preliminary data.</text>
</comment>
<protein>
    <submittedName>
        <fullName evidence="1">Transcriptional repressor</fullName>
    </submittedName>
</protein>
<evidence type="ECO:0000313" key="2">
    <source>
        <dbReference type="Proteomes" id="UP000434582"/>
    </source>
</evidence>
<dbReference type="AlphaFoldDB" id="A0A7X2D380"/>
<dbReference type="Gene3D" id="3.30.1490.190">
    <property type="match status" value="1"/>
</dbReference>
<reference evidence="1 2" key="1">
    <citation type="submission" date="2019-10" db="EMBL/GenBank/DDBJ databases">
        <title>Draft whole-genome sequence of the purple nonsulfur photosynthetic bacterium Roseospira navarrensis DSM 15114.</title>
        <authorList>
            <person name="Kyndt J.A."/>
            <person name="Meyer T.E."/>
        </authorList>
    </citation>
    <scope>NUCLEOTIDE SEQUENCE [LARGE SCALE GENOMIC DNA]</scope>
    <source>
        <strain evidence="1 2">DSM 15114</strain>
    </source>
</reference>
<sequence>MTAAPPKSLTRNQSLVLSALRAGGTPQGAYALLDGLRDQGLRAPVQVYRALERLQALGLVHRLESLNAFVACSHDHGGTEDAEATPGPAVFVICEHCAATRELTDPIIGGRIERLARTEGFGLHTSSIELRGLCAVCTAREAEETETTADP</sequence>
<dbReference type="InterPro" id="IPR043135">
    <property type="entry name" value="Fur_C"/>
</dbReference>
<accession>A0A7X2D380</accession>
<dbReference type="OrthoDB" id="9801127at2"/>
<dbReference type="Gene3D" id="1.10.10.10">
    <property type="entry name" value="Winged helix-like DNA-binding domain superfamily/Winged helix DNA-binding domain"/>
    <property type="match status" value="1"/>
</dbReference>
<name>A0A7X2D380_9PROT</name>
<dbReference type="InterPro" id="IPR036390">
    <property type="entry name" value="WH_DNA-bd_sf"/>
</dbReference>
<dbReference type="SUPFAM" id="SSF46785">
    <property type="entry name" value="Winged helix' DNA-binding domain"/>
    <property type="match status" value="1"/>
</dbReference>
<dbReference type="Proteomes" id="UP000434582">
    <property type="component" value="Unassembled WGS sequence"/>
</dbReference>
<organism evidence="1 2">
    <name type="scientific">Roseospira navarrensis</name>
    <dbReference type="NCBI Taxonomy" id="140058"/>
    <lineage>
        <taxon>Bacteria</taxon>
        <taxon>Pseudomonadati</taxon>
        <taxon>Pseudomonadota</taxon>
        <taxon>Alphaproteobacteria</taxon>
        <taxon>Rhodospirillales</taxon>
        <taxon>Rhodospirillaceae</taxon>
        <taxon>Roseospira</taxon>
    </lineage>
</organism>
<keyword evidence="2" id="KW-1185">Reference proteome</keyword>
<dbReference type="InterPro" id="IPR036388">
    <property type="entry name" value="WH-like_DNA-bd_sf"/>
</dbReference>